<evidence type="ECO:0000313" key="2">
    <source>
        <dbReference type="EMBL" id="JAU85325.1"/>
    </source>
</evidence>
<protein>
    <submittedName>
        <fullName evidence="2">Uncharacterized protein</fullName>
    </submittedName>
</protein>
<dbReference type="AlphaFoldDB" id="A0A1J3IZE4"/>
<keyword evidence="1" id="KW-0732">Signal</keyword>
<feature type="chain" id="PRO_5009623738" evidence="1">
    <location>
        <begin position="22"/>
        <end position="124"/>
    </location>
</feature>
<name>A0A1J3IZE4_NOCCA</name>
<organism evidence="2">
    <name type="scientific">Noccaea caerulescens</name>
    <name type="common">Alpine penny-cress</name>
    <name type="synonym">Thlaspi caerulescens</name>
    <dbReference type="NCBI Taxonomy" id="107243"/>
    <lineage>
        <taxon>Eukaryota</taxon>
        <taxon>Viridiplantae</taxon>
        <taxon>Streptophyta</taxon>
        <taxon>Embryophyta</taxon>
        <taxon>Tracheophyta</taxon>
        <taxon>Spermatophyta</taxon>
        <taxon>Magnoliopsida</taxon>
        <taxon>eudicotyledons</taxon>
        <taxon>Gunneridae</taxon>
        <taxon>Pentapetalae</taxon>
        <taxon>rosids</taxon>
        <taxon>malvids</taxon>
        <taxon>Brassicales</taxon>
        <taxon>Brassicaceae</taxon>
        <taxon>Coluteocarpeae</taxon>
        <taxon>Noccaea</taxon>
    </lineage>
</organism>
<sequence>MMKVSLSLLVALTIWLQSVTRMRFSWAFLHFMGQFEAVRAVFPEFFIHEGNNGFTSVFKFNYNLFRKSLEPVDIHSDSGISLSEFKGFEVSNLFTNASEELLFPVVERKTLEVYPKGDLRGEAR</sequence>
<reference evidence="2" key="1">
    <citation type="submission" date="2016-07" db="EMBL/GenBank/DDBJ databases">
        <title>De novo transcriptome assembly of four accessions of the metal hyperaccumulator plant Noccaea caerulescens.</title>
        <authorList>
            <person name="Blande D."/>
            <person name="Halimaa P."/>
            <person name="Tervahauta A.I."/>
            <person name="Aarts M.G."/>
            <person name="Karenlampi S.O."/>
        </authorList>
    </citation>
    <scope>NUCLEOTIDE SEQUENCE</scope>
</reference>
<dbReference type="EMBL" id="GEVM01020613">
    <property type="protein sequence ID" value="JAU85325.1"/>
    <property type="molecule type" value="Transcribed_RNA"/>
</dbReference>
<proteinExistence type="predicted"/>
<evidence type="ECO:0000256" key="1">
    <source>
        <dbReference type="SAM" id="SignalP"/>
    </source>
</evidence>
<accession>A0A1J3IZE4</accession>
<gene>
    <name evidence="2" type="ORF">MP_TR6203_c0_g1_i1_g.17828</name>
</gene>
<feature type="signal peptide" evidence="1">
    <location>
        <begin position="1"/>
        <end position="21"/>
    </location>
</feature>